<accession>A0A164F0S4</accession>
<dbReference type="Proteomes" id="UP000076858">
    <property type="component" value="Unassembled WGS sequence"/>
</dbReference>
<organism evidence="1 2">
    <name type="scientific">Daphnia magna</name>
    <dbReference type="NCBI Taxonomy" id="35525"/>
    <lineage>
        <taxon>Eukaryota</taxon>
        <taxon>Metazoa</taxon>
        <taxon>Ecdysozoa</taxon>
        <taxon>Arthropoda</taxon>
        <taxon>Crustacea</taxon>
        <taxon>Branchiopoda</taxon>
        <taxon>Diplostraca</taxon>
        <taxon>Cladocera</taxon>
        <taxon>Anomopoda</taxon>
        <taxon>Daphniidae</taxon>
        <taxon>Daphnia</taxon>
    </lineage>
</organism>
<keyword evidence="2" id="KW-1185">Reference proteome</keyword>
<proteinExistence type="predicted"/>
<comment type="caution">
    <text evidence="1">The sequence shown here is derived from an EMBL/GenBank/DDBJ whole genome shotgun (WGS) entry which is preliminary data.</text>
</comment>
<protein>
    <submittedName>
        <fullName evidence="1">Uncharacterized protein</fullName>
    </submittedName>
</protein>
<dbReference type="EMBL" id="LRGB01021883">
    <property type="protein sequence ID" value="KZR97316.1"/>
    <property type="molecule type" value="Genomic_DNA"/>
</dbReference>
<evidence type="ECO:0000313" key="2">
    <source>
        <dbReference type="Proteomes" id="UP000076858"/>
    </source>
</evidence>
<name>A0A164F0S4_9CRUS</name>
<evidence type="ECO:0000313" key="1">
    <source>
        <dbReference type="EMBL" id="KZR97316.1"/>
    </source>
</evidence>
<reference evidence="1 2" key="1">
    <citation type="submission" date="2016-03" db="EMBL/GenBank/DDBJ databases">
        <title>EvidentialGene: Evidence-directed Construction of Genes on Genomes.</title>
        <authorList>
            <person name="Gilbert D.G."/>
            <person name="Choi J.-H."/>
            <person name="Mockaitis K."/>
            <person name="Colbourne J."/>
            <person name="Pfrender M."/>
        </authorList>
    </citation>
    <scope>NUCLEOTIDE SEQUENCE [LARGE SCALE GENOMIC DNA]</scope>
    <source>
        <strain evidence="1 2">Xinb3</strain>
        <tissue evidence="1">Complete organism</tissue>
    </source>
</reference>
<sequence>MKKKKLKASDFYEDVMVQERRREEKEDLRFQSSKANEDILLGFVRELKESSERKAVQAEKNGQHFAALASALISNINQTNQSSK</sequence>
<dbReference type="AlphaFoldDB" id="A0A164F0S4"/>
<gene>
    <name evidence="1" type="ORF">APZ42_007887</name>
</gene>